<reference evidence="1" key="1">
    <citation type="submission" date="2022-01" db="EMBL/GenBank/DDBJ databases">
        <title>Pseudomonas sp. nov. isolated from Antarctic regolith.</title>
        <authorList>
            <person name="Novakova D."/>
            <person name="Sedlar K."/>
        </authorList>
    </citation>
    <scope>NUCLEOTIDE SEQUENCE</scope>
    <source>
        <strain evidence="1">P2647</strain>
    </source>
</reference>
<evidence type="ECO:0008006" key="3">
    <source>
        <dbReference type="Google" id="ProtNLM"/>
    </source>
</evidence>
<organism evidence="1 2">
    <name type="scientific">Pseudomonas petrae</name>
    <dbReference type="NCBI Taxonomy" id="2912190"/>
    <lineage>
        <taxon>Bacteria</taxon>
        <taxon>Pseudomonadati</taxon>
        <taxon>Pseudomonadota</taxon>
        <taxon>Gammaproteobacteria</taxon>
        <taxon>Pseudomonadales</taxon>
        <taxon>Pseudomonadaceae</taxon>
        <taxon>Pseudomonas</taxon>
    </lineage>
</organism>
<comment type="caution">
    <text evidence="1">The sequence shown here is derived from an EMBL/GenBank/DDBJ whole genome shotgun (WGS) entry which is preliminary data.</text>
</comment>
<evidence type="ECO:0000313" key="2">
    <source>
        <dbReference type="Proteomes" id="UP001162905"/>
    </source>
</evidence>
<dbReference type="RefSeq" id="WP_237252510.1">
    <property type="nucleotide sequence ID" value="NZ_JAKJXF010000001.1"/>
</dbReference>
<dbReference type="EMBL" id="JAKJXH010000012">
    <property type="protein sequence ID" value="MCF7543139.1"/>
    <property type="molecule type" value="Genomic_DNA"/>
</dbReference>
<proteinExistence type="predicted"/>
<evidence type="ECO:0000313" key="1">
    <source>
        <dbReference type="EMBL" id="MCF7543139.1"/>
    </source>
</evidence>
<protein>
    <recommendedName>
        <fullName evidence="3">Nuclear transport factor 2 family protein</fullName>
    </recommendedName>
</protein>
<name>A0ABS9I7H0_9PSED</name>
<dbReference type="Proteomes" id="UP001162905">
    <property type="component" value="Unassembled WGS sequence"/>
</dbReference>
<gene>
    <name evidence="1" type="ORF">L4G47_13005</name>
</gene>
<sequence length="119" mass="13418">MNILKGAIDDLFNGPESAVNDAIDRHFGATFVQRVNGVWIDRQTFVVGISELRSVVAQVTVTVLDELVDAGRYAERHIIELIKHDGERIVQEVYVFARFDADGRFNRIEETSVAVSDQR</sequence>
<keyword evidence="2" id="KW-1185">Reference proteome</keyword>
<accession>A0ABS9I7H0</accession>